<evidence type="ECO:0000313" key="2">
    <source>
        <dbReference type="Proteomes" id="UP000614334"/>
    </source>
</evidence>
<dbReference type="Proteomes" id="UP000614334">
    <property type="component" value="Unassembled WGS sequence"/>
</dbReference>
<gene>
    <name evidence="1" type="ORF">RHS01_05444</name>
</gene>
<comment type="caution">
    <text evidence="1">The sequence shown here is derived from an EMBL/GenBank/DDBJ whole genome shotgun (WGS) entry which is preliminary data.</text>
</comment>
<dbReference type="AlphaFoldDB" id="A0A8H7M4J8"/>
<dbReference type="EMBL" id="JACYCF010000009">
    <property type="protein sequence ID" value="KAF8755108.1"/>
    <property type="molecule type" value="Genomic_DNA"/>
</dbReference>
<accession>A0A8H7M4J8</accession>
<organism evidence="1 2">
    <name type="scientific">Rhizoctonia solani</name>
    <dbReference type="NCBI Taxonomy" id="456999"/>
    <lineage>
        <taxon>Eukaryota</taxon>
        <taxon>Fungi</taxon>
        <taxon>Dikarya</taxon>
        <taxon>Basidiomycota</taxon>
        <taxon>Agaricomycotina</taxon>
        <taxon>Agaricomycetes</taxon>
        <taxon>Cantharellales</taxon>
        <taxon>Ceratobasidiaceae</taxon>
        <taxon>Rhizoctonia</taxon>
    </lineage>
</organism>
<name>A0A8H7M4J8_9AGAM</name>
<evidence type="ECO:0000313" key="1">
    <source>
        <dbReference type="EMBL" id="KAF8755108.1"/>
    </source>
</evidence>
<reference evidence="1" key="1">
    <citation type="submission" date="2020-09" db="EMBL/GenBank/DDBJ databases">
        <title>Comparative genome analyses of four rice-infecting Rhizoctonia solani isolates reveal extensive enrichment of homogalacturonan modification genes.</title>
        <authorList>
            <person name="Lee D.-Y."/>
            <person name="Jeon J."/>
            <person name="Kim K.-T."/>
            <person name="Cheong K."/>
            <person name="Song H."/>
            <person name="Choi G."/>
            <person name="Ko J."/>
            <person name="Opiyo S.O."/>
            <person name="Zuo S."/>
            <person name="Madhav S."/>
            <person name="Lee Y.-H."/>
            <person name="Wang G.-L."/>
        </authorList>
    </citation>
    <scope>NUCLEOTIDE SEQUENCE</scope>
    <source>
        <strain evidence="1">AG1-IA B2</strain>
    </source>
</reference>
<proteinExistence type="predicted"/>
<protein>
    <submittedName>
        <fullName evidence="1">Uncharacterized protein</fullName>
    </submittedName>
</protein>
<sequence length="78" mass="8566">MAGRPATFMDKTLKLPEEAAARSFRLAGAARHKELAASKETERRSIVGYECKHVSKWIRAEQTPVESAVLVNGDGLLL</sequence>